<organism evidence="2 3">
    <name type="scientific">Rheinheimera tilapiae</name>
    <dbReference type="NCBI Taxonomy" id="875043"/>
    <lineage>
        <taxon>Bacteria</taxon>
        <taxon>Pseudomonadati</taxon>
        <taxon>Pseudomonadota</taxon>
        <taxon>Gammaproteobacteria</taxon>
        <taxon>Chromatiales</taxon>
        <taxon>Chromatiaceae</taxon>
        <taxon>Rheinheimera</taxon>
    </lineage>
</organism>
<evidence type="ECO:0000313" key="3">
    <source>
        <dbReference type="Proteomes" id="UP001589813"/>
    </source>
</evidence>
<sequence length="191" mass="21032">MSLTAESLAAELLTADHSLLLLIDLQSKLAPAIHNNAEVEQHCRWLVEVARELAVPVLATEQYPQGLGVTVPSVLALLKSEEILEKIHFSAYKEPHIQAAFADVGRRQIILCGTETHVCVLQTALDLVAAGYQVYLVAEACGSRRDSDKQLALGRLQQAGVVIVSREMVAFEWLQRAGTAQFRHISKGWLR</sequence>
<dbReference type="PANTHER" id="PTHR14119">
    <property type="entry name" value="HYDROLASE"/>
    <property type="match status" value="1"/>
</dbReference>
<evidence type="ECO:0000259" key="1">
    <source>
        <dbReference type="Pfam" id="PF00857"/>
    </source>
</evidence>
<feature type="domain" description="Isochorismatase-like" evidence="1">
    <location>
        <begin position="18"/>
        <end position="167"/>
    </location>
</feature>
<dbReference type="SUPFAM" id="SSF52499">
    <property type="entry name" value="Isochorismatase-like hydrolases"/>
    <property type="match status" value="1"/>
</dbReference>
<dbReference type="Proteomes" id="UP001589813">
    <property type="component" value="Unassembled WGS sequence"/>
</dbReference>
<accession>A0ABV6B8F3</accession>
<name>A0ABV6B8F3_9GAMM</name>
<keyword evidence="2" id="KW-0378">Hydrolase</keyword>
<evidence type="ECO:0000313" key="2">
    <source>
        <dbReference type="EMBL" id="MFC0047097.1"/>
    </source>
</evidence>
<dbReference type="InterPro" id="IPR050993">
    <property type="entry name" value="Isochorismatase_domain"/>
</dbReference>
<dbReference type="Pfam" id="PF00857">
    <property type="entry name" value="Isochorismatase"/>
    <property type="match status" value="1"/>
</dbReference>
<proteinExistence type="predicted"/>
<dbReference type="Gene3D" id="3.40.50.850">
    <property type="entry name" value="Isochorismatase-like"/>
    <property type="match status" value="1"/>
</dbReference>
<dbReference type="GO" id="GO:0016787">
    <property type="term" value="F:hydrolase activity"/>
    <property type="evidence" value="ECO:0007669"/>
    <property type="project" value="UniProtKB-KW"/>
</dbReference>
<dbReference type="PANTHER" id="PTHR14119:SF3">
    <property type="entry name" value="ISOCHORISMATASE DOMAIN-CONTAINING PROTEIN 2"/>
    <property type="match status" value="1"/>
</dbReference>
<dbReference type="InterPro" id="IPR036380">
    <property type="entry name" value="Isochorismatase-like_sf"/>
</dbReference>
<protein>
    <submittedName>
        <fullName evidence="2">Hydrolase</fullName>
    </submittedName>
</protein>
<dbReference type="EMBL" id="JBHLXP010000001">
    <property type="protein sequence ID" value="MFC0047097.1"/>
    <property type="molecule type" value="Genomic_DNA"/>
</dbReference>
<dbReference type="RefSeq" id="WP_377240022.1">
    <property type="nucleotide sequence ID" value="NZ_JBHLXP010000001.1"/>
</dbReference>
<dbReference type="InterPro" id="IPR000868">
    <property type="entry name" value="Isochorismatase-like_dom"/>
</dbReference>
<reference evidence="2 3" key="1">
    <citation type="submission" date="2024-09" db="EMBL/GenBank/DDBJ databases">
        <authorList>
            <person name="Sun Q."/>
            <person name="Mori K."/>
        </authorList>
    </citation>
    <scope>NUCLEOTIDE SEQUENCE [LARGE SCALE GENOMIC DNA]</scope>
    <source>
        <strain evidence="2 3">KCTC 23315</strain>
    </source>
</reference>
<dbReference type="CDD" id="cd01012">
    <property type="entry name" value="YcaC_related"/>
    <property type="match status" value="1"/>
</dbReference>
<gene>
    <name evidence="2" type="ORF">ACFFJP_02190</name>
</gene>
<keyword evidence="3" id="KW-1185">Reference proteome</keyword>
<comment type="caution">
    <text evidence="2">The sequence shown here is derived from an EMBL/GenBank/DDBJ whole genome shotgun (WGS) entry which is preliminary data.</text>
</comment>